<dbReference type="PANTHER" id="PTHR13696:SF96">
    <property type="entry name" value="COBQ_COBB_MIND_PARA NUCLEOTIDE BINDING DOMAIN-CONTAINING PROTEIN"/>
    <property type="match status" value="1"/>
</dbReference>
<accession>A0A431VG48</accession>
<evidence type="ECO:0000313" key="2">
    <source>
        <dbReference type="EMBL" id="RTR18835.1"/>
    </source>
</evidence>
<dbReference type="Pfam" id="PF01656">
    <property type="entry name" value="CbiA"/>
    <property type="match status" value="1"/>
</dbReference>
<proteinExistence type="predicted"/>
<name>A0A431VG48_9DEIO</name>
<dbReference type="SUPFAM" id="SSF52540">
    <property type="entry name" value="P-loop containing nucleoside triphosphate hydrolases"/>
    <property type="match status" value="1"/>
</dbReference>
<comment type="caution">
    <text evidence="2">The sequence shown here is derived from an EMBL/GenBank/DDBJ whole genome shotgun (WGS) entry which is preliminary data.</text>
</comment>
<evidence type="ECO:0000259" key="1">
    <source>
        <dbReference type="Pfam" id="PF01656"/>
    </source>
</evidence>
<reference evidence="2 3" key="1">
    <citation type="submission" date="2018-12" db="EMBL/GenBank/DDBJ databases">
        <title>Deinococcus radiophilus ATCC 27603 genome sequencing and assembly.</title>
        <authorList>
            <person name="Maclea K.S."/>
            <person name="Maynard C.R."/>
        </authorList>
    </citation>
    <scope>NUCLEOTIDE SEQUENCE [LARGE SCALE GENOMIC DNA]</scope>
    <source>
        <strain evidence="2 3">ATCC 27603</strain>
    </source>
</reference>
<dbReference type="InterPro" id="IPR027417">
    <property type="entry name" value="P-loop_NTPase"/>
</dbReference>
<evidence type="ECO:0000313" key="3">
    <source>
        <dbReference type="Proteomes" id="UP000277766"/>
    </source>
</evidence>
<dbReference type="InterPro" id="IPR002586">
    <property type="entry name" value="CobQ/CobB/MinD/ParA_Nub-bd_dom"/>
</dbReference>
<dbReference type="Proteomes" id="UP000277766">
    <property type="component" value="Unassembled WGS sequence"/>
</dbReference>
<dbReference type="RefSeq" id="WP_126353664.1">
    <property type="nucleotide sequence ID" value="NZ_CP086383.1"/>
</dbReference>
<dbReference type="AlphaFoldDB" id="A0A431VG48"/>
<dbReference type="Gene3D" id="3.40.50.300">
    <property type="entry name" value="P-loop containing nucleotide triphosphate hydrolases"/>
    <property type="match status" value="1"/>
</dbReference>
<organism evidence="2 3">
    <name type="scientific">Deinococcus radiophilus</name>
    <dbReference type="NCBI Taxonomy" id="32062"/>
    <lineage>
        <taxon>Bacteria</taxon>
        <taxon>Thermotogati</taxon>
        <taxon>Deinococcota</taxon>
        <taxon>Deinococci</taxon>
        <taxon>Deinococcales</taxon>
        <taxon>Deinococcaceae</taxon>
        <taxon>Deinococcus</taxon>
    </lineage>
</organism>
<gene>
    <name evidence="2" type="ORF">EJ104_13575</name>
</gene>
<dbReference type="InterPro" id="IPR050678">
    <property type="entry name" value="DNA_Partitioning_ATPase"/>
</dbReference>
<feature type="domain" description="CobQ/CobB/MinD/ParA nucleotide binding" evidence="1">
    <location>
        <begin position="4"/>
        <end position="187"/>
    </location>
</feature>
<sequence length="217" mass="23420">MIYVVGGIKGGSGKTTVATNLAVALALEGRDVLLVDADDQETATDFSAWRNERTEGNTGYTSVQLSGQAARQELQKLAGKFEDVVIDTGGRDTTSQRAALTVADLYLVPFNPRSFDVWTLEKVARLIQEIQTVNPKLRSFAFINRADPRGSDNQDAAEALSDSESLEFLDAPLGNRKAYANAAAQGLGVLELQPEDAKASAEFRRLLEQIKTLGGTQ</sequence>
<dbReference type="OrthoDB" id="9804460at2"/>
<dbReference type="CDD" id="cd02042">
    <property type="entry name" value="ParAB_family"/>
    <property type="match status" value="1"/>
</dbReference>
<protein>
    <submittedName>
        <fullName evidence="2">Chromosome partitioning protein ParA</fullName>
    </submittedName>
</protein>
<dbReference type="PIRSF" id="PIRSF009320">
    <property type="entry name" value="Nuc_binding_HP_1000"/>
    <property type="match status" value="1"/>
</dbReference>
<keyword evidence="3" id="KW-1185">Reference proteome</keyword>
<dbReference type="EMBL" id="RXPE01000063">
    <property type="protein sequence ID" value="RTR18835.1"/>
    <property type="molecule type" value="Genomic_DNA"/>
</dbReference>
<dbReference type="PANTHER" id="PTHR13696">
    <property type="entry name" value="P-LOOP CONTAINING NUCLEOSIDE TRIPHOSPHATE HYDROLASE"/>
    <property type="match status" value="1"/>
</dbReference>